<evidence type="ECO:0000256" key="6">
    <source>
        <dbReference type="SAM" id="Phobius"/>
    </source>
</evidence>
<keyword evidence="6" id="KW-0472">Membrane</keyword>
<evidence type="ECO:0000313" key="8">
    <source>
        <dbReference type="Proteomes" id="UP000253910"/>
    </source>
</evidence>
<name>A0A369Z2Z8_HAEPA</name>
<keyword evidence="4" id="KW-0233">DNA recombination</keyword>
<comment type="similarity">
    <text evidence="2">Belongs to the RmuC family.</text>
</comment>
<proteinExistence type="inferred from homology"/>
<evidence type="ECO:0000313" key="7">
    <source>
        <dbReference type="EMBL" id="RDE93823.1"/>
    </source>
</evidence>
<comment type="caution">
    <text evidence="7">The sequence shown here is derived from an EMBL/GenBank/DDBJ whole genome shotgun (WGS) entry which is preliminary data.</text>
</comment>
<gene>
    <name evidence="7" type="ORF">DPV87_03870</name>
</gene>
<dbReference type="PANTHER" id="PTHR30563">
    <property type="entry name" value="DNA RECOMBINATION PROTEIN RMUC"/>
    <property type="match status" value="1"/>
</dbReference>
<dbReference type="EMBL" id="QEPW01000005">
    <property type="protein sequence ID" value="RDE93823.1"/>
    <property type="molecule type" value="Genomic_DNA"/>
</dbReference>
<keyword evidence="6" id="KW-1133">Transmembrane helix</keyword>
<evidence type="ECO:0000256" key="4">
    <source>
        <dbReference type="ARBA" id="ARBA00023172"/>
    </source>
</evidence>
<accession>A0A369Z2Z8</accession>
<dbReference type="Gene3D" id="1.10.287.1490">
    <property type="match status" value="1"/>
</dbReference>
<evidence type="ECO:0000256" key="2">
    <source>
        <dbReference type="ARBA" id="ARBA00009840"/>
    </source>
</evidence>
<organism evidence="7 8">
    <name type="scientific">Haemophilus parainfluenzae</name>
    <dbReference type="NCBI Taxonomy" id="729"/>
    <lineage>
        <taxon>Bacteria</taxon>
        <taxon>Pseudomonadati</taxon>
        <taxon>Pseudomonadota</taxon>
        <taxon>Gammaproteobacteria</taxon>
        <taxon>Pasteurellales</taxon>
        <taxon>Pasteurellaceae</taxon>
        <taxon>Haemophilus</taxon>
    </lineage>
</organism>
<dbReference type="PANTHER" id="PTHR30563:SF0">
    <property type="entry name" value="DNA RECOMBINATION PROTEIN RMUC"/>
    <property type="match status" value="1"/>
</dbReference>
<evidence type="ECO:0000256" key="1">
    <source>
        <dbReference type="ARBA" id="ARBA00003416"/>
    </source>
</evidence>
<keyword evidence="6" id="KW-0812">Transmembrane</keyword>
<dbReference type="Proteomes" id="UP000253910">
    <property type="component" value="Unassembled WGS sequence"/>
</dbReference>
<sequence>MSELTPNQYLIIIAVLLFISIVMLFLVSRSKRDTQELQQDLNKTIQDYNQLAERFDSLSAVKNQLEQQAVKAQTHAEGLQTRLNERDEKIQYLEKELDEEQLRHDQIGGQITALKERFGIASAQAESLQGQLQQAQENVLRKEQEQQKTQEKLTALSQELTELKTTLSEKEKHFAEQQQHIEQSKQQLGVEFQNLANRILEEKSQSFNQTNQTALETLLKPFREQIESFQKRVNEIHSESVKGNAGLEAEIKKVLEIGLNMSQEANNLTSALKGEKKTLGNWGEVQLERALQLAGLIENVHYSAQAHFKDEQGGRNYPDFVLNLPDEKNIIIDSKMSLNAYESAVNSEDEFERERLLREHIKALKNHIDDLHRKDYSNLIGMRSPNFVLMFIAVEPAYIEALKLDPSLFNYGYEKNVIMVSHTTLMPILRTVANLWRIERGNAEAKEIAEKAGEIYNQICLVAERLNKLGNTLSTVSNQYNSTVTALVGQQGLVGKVERFKDLSAKANKSMPNVELLNNDVDLTRLSLITTENEVK</sequence>
<keyword evidence="3 5" id="KW-0175">Coiled coil</keyword>
<evidence type="ECO:0000256" key="5">
    <source>
        <dbReference type="SAM" id="Coils"/>
    </source>
</evidence>
<dbReference type="AlphaFoldDB" id="A0A369Z2Z8"/>
<evidence type="ECO:0000256" key="3">
    <source>
        <dbReference type="ARBA" id="ARBA00023054"/>
    </source>
</evidence>
<feature type="coiled-coil region" evidence="5">
    <location>
        <begin position="34"/>
        <end position="187"/>
    </location>
</feature>
<dbReference type="GO" id="GO:0006310">
    <property type="term" value="P:DNA recombination"/>
    <property type="evidence" value="ECO:0007669"/>
    <property type="project" value="UniProtKB-KW"/>
</dbReference>
<comment type="function">
    <text evidence="1">Involved in DNA recombination.</text>
</comment>
<dbReference type="Pfam" id="PF02646">
    <property type="entry name" value="RmuC"/>
    <property type="match status" value="1"/>
</dbReference>
<dbReference type="InterPro" id="IPR003798">
    <property type="entry name" value="DNA_recombination_RmuC"/>
</dbReference>
<reference evidence="7 8" key="1">
    <citation type="submission" date="2018-05" db="EMBL/GenBank/DDBJ databases">
        <title>Draft Genome Sequences for a Diverse set of 7 Haemophilus Species.</title>
        <authorList>
            <person name="Nichols M."/>
            <person name="Topaz N."/>
            <person name="Wang X."/>
            <person name="Wang X."/>
            <person name="Boxrud D."/>
        </authorList>
    </citation>
    <scope>NUCLEOTIDE SEQUENCE [LARGE SCALE GENOMIC DNA]</scope>
    <source>
        <strain evidence="7 8">C2008001710</strain>
    </source>
</reference>
<protein>
    <submittedName>
        <fullName evidence="7">DNA recombination protein RmuC</fullName>
    </submittedName>
</protein>
<dbReference type="RefSeq" id="WP_111315190.1">
    <property type="nucleotide sequence ID" value="NZ_QEPW01000005.1"/>
</dbReference>
<feature type="transmembrane region" description="Helical" evidence="6">
    <location>
        <begin position="6"/>
        <end position="27"/>
    </location>
</feature>